<proteinExistence type="inferred from homology"/>
<dbReference type="GO" id="GO:0015031">
    <property type="term" value="P:protein transport"/>
    <property type="evidence" value="ECO:0007669"/>
    <property type="project" value="UniProtKB-KW"/>
</dbReference>
<dbReference type="Pfam" id="PF01618">
    <property type="entry name" value="MotA_ExbB"/>
    <property type="match status" value="1"/>
</dbReference>
<evidence type="ECO:0000256" key="7">
    <source>
        <dbReference type="SAM" id="Phobius"/>
    </source>
</evidence>
<keyword evidence="6" id="KW-0653">Protein transport</keyword>
<dbReference type="GO" id="GO:0005886">
    <property type="term" value="C:plasma membrane"/>
    <property type="evidence" value="ECO:0007669"/>
    <property type="project" value="UniProtKB-SubCell"/>
</dbReference>
<evidence type="ECO:0000313" key="9">
    <source>
        <dbReference type="EMBL" id="KDM93486.1"/>
    </source>
</evidence>
<evidence type="ECO:0000256" key="2">
    <source>
        <dbReference type="ARBA" id="ARBA00022475"/>
    </source>
</evidence>
<evidence type="ECO:0000256" key="5">
    <source>
        <dbReference type="ARBA" id="ARBA00023136"/>
    </source>
</evidence>
<dbReference type="EMBL" id="JMIB01000002">
    <property type="protein sequence ID" value="KDM93486.1"/>
    <property type="molecule type" value="Genomic_DNA"/>
</dbReference>
<evidence type="ECO:0000256" key="6">
    <source>
        <dbReference type="RuleBase" id="RU004057"/>
    </source>
</evidence>
<dbReference type="SUPFAM" id="SSF58113">
    <property type="entry name" value="Apolipoprotein A-I"/>
    <property type="match status" value="1"/>
</dbReference>
<keyword evidence="4 7" id="KW-1133">Transmembrane helix</keyword>
<comment type="caution">
    <text evidence="9">The sequence shown here is derived from an EMBL/GenBank/DDBJ whole genome shotgun (WGS) entry which is preliminary data.</text>
</comment>
<sequence>MLTSIFEFYLKGVNASSITDFFLVTLVFIFCLSLLWKKSDKHHAFTNYTPTLLTSLGILGTFTGIISGLLDFDTSDIDNSVGPLLEGLKTAFITSLAGMLLSIIYKVFISSGVLSKVEDGGTIEEDIDIVDLYKVMNQQLDGISLLRKSISENDEASLVGQIKLTRSDINENYKNNGVFLDLITKNTTELLSISKSQQNTFNEFEKELWLKLQEFADMMSKSATEQVIDALKQVIQDFNSKLTEQFGKNFSDLNEAVKELVIWQENYKNQLNDMKLQYDLGVLAIAKTEESVSNISREAQNIPETMSVLKQIMEVNQHQIQELDSHLNAFKDVRDKAVEAVPEIRGQIELAISGAREASDKLAVGIVESSEHIKAVISEGAENYRDTVDRTRAALTESAQATANSSEEIKERFAKTLEDINSQMHSLILEIQQGSKTLNSNYREASEQIIQDTEKVRISFSDSMEQMKNSLSSTIEEQALEHRKQADRIFAGLEKTIEEALSNTGESVQKQVNMIDQTMGEEIEKVLQSMGTALTSISGRFTEDYSRLVKKMSDIVAQQA</sequence>
<gene>
    <name evidence="9" type="ORF">EA58_01065</name>
</gene>
<evidence type="ECO:0000256" key="3">
    <source>
        <dbReference type="ARBA" id="ARBA00022692"/>
    </source>
</evidence>
<dbReference type="OrthoDB" id="9798009at2"/>
<dbReference type="RefSeq" id="WP_036747838.1">
    <property type="nucleotide sequence ID" value="NZ_JAGSGC010000001.1"/>
</dbReference>
<accession>A0A066RWJ3</accession>
<dbReference type="Proteomes" id="UP000027192">
    <property type="component" value="Unassembled WGS sequence"/>
</dbReference>
<comment type="subcellular location">
    <subcellularLocation>
        <location evidence="1">Cell membrane</location>
        <topology evidence="1">Multi-pass membrane protein</topology>
    </subcellularLocation>
    <subcellularLocation>
        <location evidence="6">Membrane</location>
        <topology evidence="6">Multi-pass membrane protein</topology>
    </subcellularLocation>
</comment>
<evidence type="ECO:0000259" key="8">
    <source>
        <dbReference type="Pfam" id="PF01618"/>
    </source>
</evidence>
<organism evidence="9 10">
    <name type="scientific">Photobacterium galatheae</name>
    <dbReference type="NCBI Taxonomy" id="1654360"/>
    <lineage>
        <taxon>Bacteria</taxon>
        <taxon>Pseudomonadati</taxon>
        <taxon>Pseudomonadota</taxon>
        <taxon>Gammaproteobacteria</taxon>
        <taxon>Vibrionales</taxon>
        <taxon>Vibrionaceae</taxon>
        <taxon>Photobacterium</taxon>
    </lineage>
</organism>
<evidence type="ECO:0000313" key="10">
    <source>
        <dbReference type="Proteomes" id="UP000027192"/>
    </source>
</evidence>
<evidence type="ECO:0000256" key="4">
    <source>
        <dbReference type="ARBA" id="ARBA00022989"/>
    </source>
</evidence>
<dbReference type="AlphaFoldDB" id="A0A066RWJ3"/>
<feature type="transmembrane region" description="Helical" evidence="7">
    <location>
        <begin position="48"/>
        <end position="70"/>
    </location>
</feature>
<reference evidence="9 10" key="1">
    <citation type="submission" date="2014-04" db="EMBL/GenBank/DDBJ databases">
        <title>Draft genome sequence of Photobacterium halotolerans S2753: a solonamide, ngercheumicin and holomycin producer.</title>
        <authorList>
            <person name="Machado H.R."/>
            <person name="Gram L."/>
        </authorList>
    </citation>
    <scope>NUCLEOTIDE SEQUENCE [LARGE SCALE GENOMIC DNA]</scope>
    <source>
        <strain evidence="9 10">S2753</strain>
    </source>
</reference>
<evidence type="ECO:0000256" key="1">
    <source>
        <dbReference type="ARBA" id="ARBA00004651"/>
    </source>
</evidence>
<protein>
    <recommendedName>
        <fullName evidence="8">MotA/TolQ/ExbB proton channel domain-containing protein</fullName>
    </recommendedName>
</protein>
<keyword evidence="3 7" id="KW-0812">Transmembrane</keyword>
<feature type="domain" description="MotA/TolQ/ExbB proton channel" evidence="8">
    <location>
        <begin position="45"/>
        <end position="109"/>
    </location>
</feature>
<name>A0A066RWJ3_9GAMM</name>
<keyword evidence="2" id="KW-1003">Cell membrane</keyword>
<keyword evidence="6" id="KW-0813">Transport</keyword>
<keyword evidence="5 7" id="KW-0472">Membrane</keyword>
<dbReference type="InterPro" id="IPR002898">
    <property type="entry name" value="MotA_ExbB_proton_chnl"/>
</dbReference>
<feature type="transmembrane region" description="Helical" evidence="7">
    <location>
        <begin position="12"/>
        <end position="36"/>
    </location>
</feature>
<keyword evidence="10" id="KW-1185">Reference proteome</keyword>
<dbReference type="Gene3D" id="1.20.120.20">
    <property type="entry name" value="Apolipoprotein"/>
    <property type="match status" value="1"/>
</dbReference>
<comment type="similarity">
    <text evidence="6">Belongs to the exbB/tolQ family.</text>
</comment>
<dbReference type="STRING" id="1654360.EA58_01065"/>